<dbReference type="AlphaFoldDB" id="A0A327QJ13"/>
<comment type="catalytic activity">
    <reaction evidence="2">
        <text>a D-aminoacyl-tRNA + H2O = a tRNA + a D-alpha-amino acid + H(+)</text>
        <dbReference type="Rhea" id="RHEA:13953"/>
        <dbReference type="Rhea" id="RHEA-COMP:10123"/>
        <dbReference type="Rhea" id="RHEA-COMP:10124"/>
        <dbReference type="ChEBI" id="CHEBI:15377"/>
        <dbReference type="ChEBI" id="CHEBI:15378"/>
        <dbReference type="ChEBI" id="CHEBI:59871"/>
        <dbReference type="ChEBI" id="CHEBI:78442"/>
        <dbReference type="ChEBI" id="CHEBI:79333"/>
        <dbReference type="EC" id="3.1.1.96"/>
    </reaction>
</comment>
<dbReference type="PANTHER" id="PTHR10472">
    <property type="entry name" value="D-TYROSYL-TRNA TYR DEACYLASE"/>
    <property type="match status" value="1"/>
</dbReference>
<dbReference type="Gene3D" id="3.50.80.10">
    <property type="entry name" value="D-tyrosyl-tRNA(Tyr) deacylase"/>
    <property type="match status" value="1"/>
</dbReference>
<proteinExistence type="inferred from homology"/>
<dbReference type="HAMAP" id="MF_00518">
    <property type="entry name" value="Deacylase_Dtd"/>
    <property type="match status" value="1"/>
</dbReference>
<comment type="caution">
    <text evidence="3">The sequence shown here is derived from an EMBL/GenBank/DDBJ whole genome shotgun (WGS) entry which is preliminary data.</text>
</comment>
<dbReference type="FunFam" id="3.50.80.10:FF:000001">
    <property type="entry name" value="D-aminoacyl-tRNA deacylase"/>
    <property type="match status" value="1"/>
</dbReference>
<keyword evidence="4" id="KW-1185">Reference proteome</keyword>
<evidence type="ECO:0000256" key="1">
    <source>
        <dbReference type="ARBA" id="ARBA00009673"/>
    </source>
</evidence>
<dbReference type="GO" id="GO:0051500">
    <property type="term" value="F:D-tyrosyl-tRNA(Tyr) deacylase activity"/>
    <property type="evidence" value="ECO:0007669"/>
    <property type="project" value="TreeGrafter"/>
</dbReference>
<dbReference type="OrthoDB" id="9801395at2"/>
<dbReference type="PANTHER" id="PTHR10472:SF5">
    <property type="entry name" value="D-AMINOACYL-TRNA DEACYLASE 1"/>
    <property type="match status" value="1"/>
</dbReference>
<dbReference type="GO" id="GO:0005737">
    <property type="term" value="C:cytoplasm"/>
    <property type="evidence" value="ECO:0007669"/>
    <property type="project" value="UniProtKB-SubCell"/>
</dbReference>
<dbReference type="EC" id="3.1.1.96" evidence="2"/>
<dbReference type="CDD" id="cd00563">
    <property type="entry name" value="Dtyr_deacylase"/>
    <property type="match status" value="1"/>
</dbReference>
<feature type="short sequence motif" description="Gly-cisPro motif, important for rejection of L-amino acids" evidence="2">
    <location>
        <begin position="138"/>
        <end position="139"/>
    </location>
</feature>
<dbReference type="EC" id="3.1.1.-" evidence="2"/>
<comment type="subunit">
    <text evidence="2">Homodimer.</text>
</comment>
<keyword evidence="2" id="KW-0820">tRNA-binding</keyword>
<dbReference type="GO" id="GO:0106026">
    <property type="term" value="F:Gly-tRNA(Ala) deacylase activity"/>
    <property type="evidence" value="ECO:0007669"/>
    <property type="project" value="UniProtKB-UniRule"/>
</dbReference>
<sequence>MRTVIQRVTSASVTIDGQVKSSIGPGLLVLLGIEDADNEEDIAWLAAKIVNLRIFNDDEGVMNKSVLEANGEIILVSQFTLHAATKKGNRPSYIKASKPNIAIPLYEKMIKQLEQELGKPIQTGTFGADMKVQLVNDGPVTILIDSKNKE</sequence>
<reference evidence="3 4" key="1">
    <citation type="submission" date="2018-06" db="EMBL/GenBank/DDBJ databases">
        <title>Genomic Encyclopedia of Archaeal and Bacterial Type Strains, Phase II (KMG-II): from individual species to whole genera.</title>
        <authorList>
            <person name="Goeker M."/>
        </authorList>
    </citation>
    <scope>NUCLEOTIDE SEQUENCE [LARGE SCALE GENOMIC DNA]</scope>
    <source>
        <strain evidence="3 4">DSM 23857</strain>
    </source>
</reference>
<keyword evidence="2" id="KW-0378">Hydrolase</keyword>
<dbReference type="GO" id="GO:0000049">
    <property type="term" value="F:tRNA binding"/>
    <property type="evidence" value="ECO:0007669"/>
    <property type="project" value="UniProtKB-UniRule"/>
</dbReference>
<organism evidence="3 4">
    <name type="scientific">Chitinophaga skermanii</name>
    <dbReference type="NCBI Taxonomy" id="331697"/>
    <lineage>
        <taxon>Bacteria</taxon>
        <taxon>Pseudomonadati</taxon>
        <taxon>Bacteroidota</taxon>
        <taxon>Chitinophagia</taxon>
        <taxon>Chitinophagales</taxon>
        <taxon>Chitinophagaceae</taxon>
        <taxon>Chitinophaga</taxon>
    </lineage>
</organism>
<dbReference type="EMBL" id="QLLL01000005">
    <property type="protein sequence ID" value="RAJ03968.1"/>
    <property type="molecule type" value="Genomic_DNA"/>
</dbReference>
<keyword evidence="2" id="KW-0694">RNA-binding</keyword>
<accession>A0A327QJ13</accession>
<comment type="subcellular location">
    <subcellularLocation>
        <location evidence="2">Cytoplasm</location>
    </subcellularLocation>
</comment>
<dbReference type="GO" id="GO:0019478">
    <property type="term" value="P:D-amino acid catabolic process"/>
    <property type="evidence" value="ECO:0007669"/>
    <property type="project" value="UniProtKB-UniRule"/>
</dbReference>
<gene>
    <name evidence="2" type="primary">dtd</name>
    <name evidence="3" type="ORF">LX64_02845</name>
</gene>
<dbReference type="Proteomes" id="UP000249547">
    <property type="component" value="Unassembled WGS sequence"/>
</dbReference>
<comment type="function">
    <text evidence="2">An aminoacyl-tRNA editing enzyme that deacylates mischarged D-aminoacyl-tRNAs. Also deacylates mischarged glycyl-tRNA(Ala), protecting cells against glycine mischarging by AlaRS. Acts via tRNA-based rather than protein-based catalysis; rejects L-amino acids rather than detecting D-amino acids in the active site. By recycling D-aminoacyl-tRNA to D-amino acids and free tRNA molecules, this enzyme counteracts the toxicity associated with the formation of D-aminoacyl-tRNA entities in vivo and helps enforce protein L-homochirality.</text>
</comment>
<dbReference type="InterPro" id="IPR003732">
    <property type="entry name" value="Daa-tRNA_deacyls_DTD"/>
</dbReference>
<evidence type="ECO:0000313" key="4">
    <source>
        <dbReference type="Proteomes" id="UP000249547"/>
    </source>
</evidence>
<dbReference type="InterPro" id="IPR023509">
    <property type="entry name" value="DTD-like_sf"/>
</dbReference>
<dbReference type="NCBIfam" id="TIGR00256">
    <property type="entry name" value="D-aminoacyl-tRNA deacylase"/>
    <property type="match status" value="1"/>
</dbReference>
<dbReference type="Pfam" id="PF02580">
    <property type="entry name" value="Tyr_Deacylase"/>
    <property type="match status" value="1"/>
</dbReference>
<dbReference type="GO" id="GO:0043908">
    <property type="term" value="F:Ser(Gly)-tRNA(Ala) hydrolase activity"/>
    <property type="evidence" value="ECO:0007669"/>
    <property type="project" value="UniProtKB-UniRule"/>
</dbReference>
<evidence type="ECO:0000256" key="2">
    <source>
        <dbReference type="HAMAP-Rule" id="MF_00518"/>
    </source>
</evidence>
<comment type="catalytic activity">
    <reaction evidence="2">
        <text>glycyl-tRNA(Ala) + H2O = tRNA(Ala) + glycine + H(+)</text>
        <dbReference type="Rhea" id="RHEA:53744"/>
        <dbReference type="Rhea" id="RHEA-COMP:9657"/>
        <dbReference type="Rhea" id="RHEA-COMP:13640"/>
        <dbReference type="ChEBI" id="CHEBI:15377"/>
        <dbReference type="ChEBI" id="CHEBI:15378"/>
        <dbReference type="ChEBI" id="CHEBI:57305"/>
        <dbReference type="ChEBI" id="CHEBI:78442"/>
        <dbReference type="ChEBI" id="CHEBI:78522"/>
    </reaction>
</comment>
<dbReference type="RefSeq" id="WP_111598290.1">
    <property type="nucleotide sequence ID" value="NZ_QLLL01000005.1"/>
</dbReference>
<dbReference type="SUPFAM" id="SSF69500">
    <property type="entry name" value="DTD-like"/>
    <property type="match status" value="1"/>
</dbReference>
<protein>
    <recommendedName>
        <fullName evidence="2">D-aminoacyl-tRNA deacylase</fullName>
        <shortName evidence="2">DTD</shortName>
        <ecNumber evidence="2">3.1.1.96</ecNumber>
    </recommendedName>
    <alternativeName>
        <fullName evidence="2">Gly-tRNA(Ala) deacylase</fullName>
        <ecNumber evidence="2">3.1.1.-</ecNumber>
    </alternativeName>
</protein>
<keyword evidence="2" id="KW-0963">Cytoplasm</keyword>
<comment type="similarity">
    <text evidence="1 2">Belongs to the DTD family.</text>
</comment>
<evidence type="ECO:0000313" key="3">
    <source>
        <dbReference type="EMBL" id="RAJ03968.1"/>
    </source>
</evidence>
<comment type="domain">
    <text evidence="2">A Gly-cisPro motif from one monomer fits into the active site of the other monomer to allow specific chiral rejection of L-amino acids.</text>
</comment>
<name>A0A327QJ13_9BACT</name>